<feature type="compositionally biased region" description="Polar residues" evidence="1">
    <location>
        <begin position="66"/>
        <end position="80"/>
    </location>
</feature>
<name>A0A8H5CJS2_9AGAR</name>
<feature type="region of interest" description="Disordered" evidence="1">
    <location>
        <begin position="57"/>
        <end position="102"/>
    </location>
</feature>
<comment type="caution">
    <text evidence="2">The sequence shown here is derived from an EMBL/GenBank/DDBJ whole genome shotgun (WGS) entry which is preliminary data.</text>
</comment>
<dbReference type="EMBL" id="JAACJN010000474">
    <property type="protein sequence ID" value="KAF5343020.1"/>
    <property type="molecule type" value="Genomic_DNA"/>
</dbReference>
<accession>A0A8H5CJS2</accession>
<organism evidence="2 3">
    <name type="scientific">Collybiopsis confluens</name>
    <dbReference type="NCBI Taxonomy" id="2823264"/>
    <lineage>
        <taxon>Eukaryota</taxon>
        <taxon>Fungi</taxon>
        <taxon>Dikarya</taxon>
        <taxon>Basidiomycota</taxon>
        <taxon>Agaricomycotina</taxon>
        <taxon>Agaricomycetes</taxon>
        <taxon>Agaricomycetidae</taxon>
        <taxon>Agaricales</taxon>
        <taxon>Marasmiineae</taxon>
        <taxon>Omphalotaceae</taxon>
        <taxon>Collybiopsis</taxon>
    </lineage>
</organism>
<evidence type="ECO:0000313" key="2">
    <source>
        <dbReference type="EMBL" id="KAF5343020.1"/>
    </source>
</evidence>
<reference evidence="2 3" key="1">
    <citation type="journal article" date="2020" name="ISME J.">
        <title>Uncovering the hidden diversity of litter-decomposition mechanisms in mushroom-forming fungi.</title>
        <authorList>
            <person name="Floudas D."/>
            <person name="Bentzer J."/>
            <person name="Ahren D."/>
            <person name="Johansson T."/>
            <person name="Persson P."/>
            <person name="Tunlid A."/>
        </authorList>
    </citation>
    <scope>NUCLEOTIDE SEQUENCE [LARGE SCALE GENOMIC DNA]</scope>
    <source>
        <strain evidence="2 3">CBS 406.79</strain>
    </source>
</reference>
<gene>
    <name evidence="2" type="ORF">D9757_014611</name>
</gene>
<dbReference type="AlphaFoldDB" id="A0A8H5CJS2"/>
<dbReference type="Proteomes" id="UP000518752">
    <property type="component" value="Unassembled WGS sequence"/>
</dbReference>
<keyword evidence="3" id="KW-1185">Reference proteome</keyword>
<evidence type="ECO:0000313" key="3">
    <source>
        <dbReference type="Proteomes" id="UP000518752"/>
    </source>
</evidence>
<sequence>MGVGGESDTLIFYLNLNLDPGKRTKNGEMVRTGIMIDPVTTRRRRVDREIPSAFTKGTKRRVDQWSGDSQSTSRYNTMSSKRMRMGMGVRSTSPSMSDGGYGMGATESRGLFVRPQQVLYVVDAIDGDDL</sequence>
<proteinExistence type="predicted"/>
<dbReference type="OrthoDB" id="3268283at2759"/>
<protein>
    <submittedName>
        <fullName evidence="2">Uncharacterized protein</fullName>
    </submittedName>
</protein>
<evidence type="ECO:0000256" key="1">
    <source>
        <dbReference type="SAM" id="MobiDB-lite"/>
    </source>
</evidence>